<organism evidence="1">
    <name type="scientific">marine sediment metagenome</name>
    <dbReference type="NCBI Taxonomy" id="412755"/>
    <lineage>
        <taxon>unclassified sequences</taxon>
        <taxon>metagenomes</taxon>
        <taxon>ecological metagenomes</taxon>
    </lineage>
</organism>
<proteinExistence type="predicted"/>
<dbReference type="AlphaFoldDB" id="A0A1B6NRX2"/>
<gene>
    <name evidence="1" type="ORF">MGSAQ_002269</name>
</gene>
<accession>A0A1B6NRX2</accession>
<reference evidence="1" key="1">
    <citation type="submission" date="2013-11" db="EMBL/GenBank/DDBJ databases">
        <title>Microbial diversity, functional groups and degradation webs in Northern and Southern Mediterranean and Red Sea marine crude oil polluted sites.</title>
        <authorList>
            <person name="Daffonchio D."/>
            <person name="Mapelli F."/>
            <person name="Ferrer M."/>
            <person name="Richter M."/>
            <person name="Cherif A."/>
            <person name="Malkawi H.I."/>
            <person name="Yakimov M.M."/>
            <person name="Abdel-Fattah Y.R."/>
            <person name="Blaghen M."/>
            <person name="Golyshin P.N."/>
            <person name="Kalogerakis N."/>
            <person name="Boon N."/>
            <person name="Magagnini M."/>
            <person name="Fava F."/>
        </authorList>
    </citation>
    <scope>NUCLEOTIDE SEQUENCE</scope>
</reference>
<dbReference type="EMBL" id="AYSL01001282">
    <property type="protein sequence ID" value="KTF06235.1"/>
    <property type="molecule type" value="Genomic_DNA"/>
</dbReference>
<sequence>MRYCSLPASALKRSNMALNSSYVPMPGFIIFDSTLSSECSGAIFR</sequence>
<protein>
    <submittedName>
        <fullName evidence="1">Uncharacterized protein</fullName>
    </submittedName>
</protein>
<comment type="caution">
    <text evidence="1">The sequence shown here is derived from an EMBL/GenBank/DDBJ whole genome shotgun (WGS) entry which is preliminary data.</text>
</comment>
<evidence type="ECO:0000313" key="1">
    <source>
        <dbReference type="EMBL" id="KTF06235.1"/>
    </source>
</evidence>
<name>A0A1B6NRX2_9ZZZZ</name>